<accession>A0A392TM48</accession>
<evidence type="ECO:0000313" key="3">
    <source>
        <dbReference type="Proteomes" id="UP000265520"/>
    </source>
</evidence>
<comment type="caution">
    <text evidence="2">The sequence shown here is derived from an EMBL/GenBank/DDBJ whole genome shotgun (WGS) entry which is preliminary data.</text>
</comment>
<feature type="non-terminal residue" evidence="2">
    <location>
        <position position="1"/>
    </location>
</feature>
<dbReference type="Proteomes" id="UP000265520">
    <property type="component" value="Unassembled WGS sequence"/>
</dbReference>
<proteinExistence type="predicted"/>
<evidence type="ECO:0000313" key="2">
    <source>
        <dbReference type="EMBL" id="MCI62241.1"/>
    </source>
</evidence>
<dbReference type="EMBL" id="LXQA010615479">
    <property type="protein sequence ID" value="MCI62241.1"/>
    <property type="molecule type" value="Genomic_DNA"/>
</dbReference>
<dbReference type="AlphaFoldDB" id="A0A392TM48"/>
<sequence>TGSRKTTQFPDSGDGAAVSAVVSSTRKS</sequence>
<protein>
    <submittedName>
        <fullName evidence="2">Uncharacterized protein</fullName>
    </submittedName>
</protein>
<reference evidence="2 3" key="1">
    <citation type="journal article" date="2018" name="Front. Plant Sci.">
        <title>Red Clover (Trifolium pratense) and Zigzag Clover (T. medium) - A Picture of Genomic Similarities and Differences.</title>
        <authorList>
            <person name="Dluhosova J."/>
            <person name="Istvanek J."/>
            <person name="Nedelnik J."/>
            <person name="Repkova J."/>
        </authorList>
    </citation>
    <scope>NUCLEOTIDE SEQUENCE [LARGE SCALE GENOMIC DNA]</scope>
    <source>
        <strain evidence="3">cv. 10/8</strain>
        <tissue evidence="2">Leaf</tissue>
    </source>
</reference>
<keyword evidence="3" id="KW-1185">Reference proteome</keyword>
<evidence type="ECO:0000256" key="1">
    <source>
        <dbReference type="SAM" id="MobiDB-lite"/>
    </source>
</evidence>
<name>A0A392TM48_9FABA</name>
<organism evidence="2 3">
    <name type="scientific">Trifolium medium</name>
    <dbReference type="NCBI Taxonomy" id="97028"/>
    <lineage>
        <taxon>Eukaryota</taxon>
        <taxon>Viridiplantae</taxon>
        <taxon>Streptophyta</taxon>
        <taxon>Embryophyta</taxon>
        <taxon>Tracheophyta</taxon>
        <taxon>Spermatophyta</taxon>
        <taxon>Magnoliopsida</taxon>
        <taxon>eudicotyledons</taxon>
        <taxon>Gunneridae</taxon>
        <taxon>Pentapetalae</taxon>
        <taxon>rosids</taxon>
        <taxon>fabids</taxon>
        <taxon>Fabales</taxon>
        <taxon>Fabaceae</taxon>
        <taxon>Papilionoideae</taxon>
        <taxon>50 kb inversion clade</taxon>
        <taxon>NPAAA clade</taxon>
        <taxon>Hologalegina</taxon>
        <taxon>IRL clade</taxon>
        <taxon>Trifolieae</taxon>
        <taxon>Trifolium</taxon>
    </lineage>
</organism>
<feature type="region of interest" description="Disordered" evidence="1">
    <location>
        <begin position="1"/>
        <end position="28"/>
    </location>
</feature>
<feature type="compositionally biased region" description="Polar residues" evidence="1">
    <location>
        <begin position="1"/>
        <end position="10"/>
    </location>
</feature>